<keyword evidence="3" id="KW-1185">Reference proteome</keyword>
<dbReference type="AlphaFoldDB" id="A0ABD0MWA0"/>
<reference evidence="2 3" key="1">
    <citation type="submission" date="2024-05" db="EMBL/GenBank/DDBJ databases">
        <title>Genome sequencing and assembly of Indian major carp, Cirrhinus mrigala (Hamilton, 1822).</title>
        <authorList>
            <person name="Mohindra V."/>
            <person name="Chowdhury L.M."/>
            <person name="Lal K."/>
            <person name="Jena J.K."/>
        </authorList>
    </citation>
    <scope>NUCLEOTIDE SEQUENCE [LARGE SCALE GENOMIC DNA]</scope>
    <source>
        <strain evidence="2">CM1030</strain>
        <tissue evidence="2">Blood</tissue>
    </source>
</reference>
<organism evidence="2 3">
    <name type="scientific">Cirrhinus mrigala</name>
    <name type="common">Mrigala</name>
    <dbReference type="NCBI Taxonomy" id="683832"/>
    <lineage>
        <taxon>Eukaryota</taxon>
        <taxon>Metazoa</taxon>
        <taxon>Chordata</taxon>
        <taxon>Craniata</taxon>
        <taxon>Vertebrata</taxon>
        <taxon>Euteleostomi</taxon>
        <taxon>Actinopterygii</taxon>
        <taxon>Neopterygii</taxon>
        <taxon>Teleostei</taxon>
        <taxon>Ostariophysi</taxon>
        <taxon>Cypriniformes</taxon>
        <taxon>Cyprinidae</taxon>
        <taxon>Labeoninae</taxon>
        <taxon>Labeonini</taxon>
        <taxon>Cirrhinus</taxon>
    </lineage>
</organism>
<evidence type="ECO:0000313" key="3">
    <source>
        <dbReference type="Proteomes" id="UP001529510"/>
    </source>
</evidence>
<accession>A0ABD0MWA0</accession>
<feature type="non-terminal residue" evidence="2">
    <location>
        <position position="92"/>
    </location>
</feature>
<dbReference type="Proteomes" id="UP001529510">
    <property type="component" value="Unassembled WGS sequence"/>
</dbReference>
<comment type="caution">
    <text evidence="2">The sequence shown here is derived from an EMBL/GenBank/DDBJ whole genome shotgun (WGS) entry which is preliminary data.</text>
</comment>
<gene>
    <name evidence="2" type="ORF">M9458_051445</name>
</gene>
<feature type="region of interest" description="Disordered" evidence="1">
    <location>
        <begin position="62"/>
        <end position="86"/>
    </location>
</feature>
<name>A0ABD0MWA0_CIRMR</name>
<dbReference type="EMBL" id="JAMKFB020000123">
    <property type="protein sequence ID" value="KAL0153270.1"/>
    <property type="molecule type" value="Genomic_DNA"/>
</dbReference>
<proteinExistence type="predicted"/>
<sequence length="92" mass="10045">MLLSQIRNQIRHGIGPDSACYWPGSGLVLDQIWPTFGPNHHKGIRIWPRAGPVLVQMRKNGSMPVVPKDAGPSPLHESGPELPMGLGQMIFA</sequence>
<evidence type="ECO:0000313" key="2">
    <source>
        <dbReference type="EMBL" id="KAL0153270.1"/>
    </source>
</evidence>
<evidence type="ECO:0000256" key="1">
    <source>
        <dbReference type="SAM" id="MobiDB-lite"/>
    </source>
</evidence>
<protein>
    <submittedName>
        <fullName evidence="2">Uncharacterized protein</fullName>
    </submittedName>
</protein>